<organism evidence="5 6">
    <name type="scientific">Lachancea nothofagi CBS 11611</name>
    <dbReference type="NCBI Taxonomy" id="1266666"/>
    <lineage>
        <taxon>Eukaryota</taxon>
        <taxon>Fungi</taxon>
        <taxon>Dikarya</taxon>
        <taxon>Ascomycota</taxon>
        <taxon>Saccharomycotina</taxon>
        <taxon>Saccharomycetes</taxon>
        <taxon>Saccharomycetales</taxon>
        <taxon>Saccharomycetaceae</taxon>
        <taxon>Lachancea</taxon>
    </lineage>
</organism>
<evidence type="ECO:0000259" key="3">
    <source>
        <dbReference type="Pfam" id="PF12937"/>
    </source>
</evidence>
<dbReference type="GO" id="GO:0019005">
    <property type="term" value="C:SCF ubiquitin ligase complex"/>
    <property type="evidence" value="ECO:0007669"/>
    <property type="project" value="TreeGrafter"/>
</dbReference>
<feature type="compositionally biased region" description="Basic and acidic residues" evidence="2">
    <location>
        <begin position="61"/>
        <end position="80"/>
    </location>
</feature>
<dbReference type="Proteomes" id="UP000189911">
    <property type="component" value="Chromosome C"/>
</dbReference>
<keyword evidence="6" id="KW-1185">Reference proteome</keyword>
<dbReference type="PANTHER" id="PTHR12874:SF9">
    <property type="entry name" value="F-BOX ONLY PROTEIN 48"/>
    <property type="match status" value="1"/>
</dbReference>
<reference evidence="6" key="1">
    <citation type="submission" date="2016-03" db="EMBL/GenBank/DDBJ databases">
        <authorList>
            <person name="Devillers Hugo."/>
        </authorList>
    </citation>
    <scope>NUCLEOTIDE SEQUENCE [LARGE SCALE GENOMIC DNA]</scope>
</reference>
<evidence type="ECO:0000256" key="1">
    <source>
        <dbReference type="ARBA" id="ARBA00022786"/>
    </source>
</evidence>
<evidence type="ECO:0000313" key="6">
    <source>
        <dbReference type="Proteomes" id="UP000189911"/>
    </source>
</evidence>
<evidence type="ECO:0000259" key="4">
    <source>
        <dbReference type="Pfam" id="PF19270"/>
    </source>
</evidence>
<dbReference type="InterPro" id="IPR045464">
    <property type="entry name" value="Hrt3/FBXO9_C"/>
</dbReference>
<gene>
    <name evidence="5" type="ORF">LANO_0C06832G</name>
</gene>
<dbReference type="InterPro" id="IPR036047">
    <property type="entry name" value="F-box-like_dom_sf"/>
</dbReference>
<dbReference type="InterPro" id="IPR001810">
    <property type="entry name" value="F-box_dom"/>
</dbReference>
<evidence type="ECO:0000256" key="2">
    <source>
        <dbReference type="SAM" id="MobiDB-lite"/>
    </source>
</evidence>
<evidence type="ECO:0000313" key="5">
    <source>
        <dbReference type="EMBL" id="SCU86128.1"/>
    </source>
</evidence>
<feature type="region of interest" description="Disordered" evidence="2">
    <location>
        <begin position="61"/>
        <end position="87"/>
    </location>
</feature>
<feature type="domain" description="F-box protein Hrt3/FBXO9 C-terminal" evidence="4">
    <location>
        <begin position="178"/>
        <end position="274"/>
    </location>
</feature>
<dbReference type="CDD" id="cd09917">
    <property type="entry name" value="F-box_SF"/>
    <property type="match status" value="1"/>
</dbReference>
<feature type="domain" description="F-box" evidence="3">
    <location>
        <begin position="102"/>
        <end position="140"/>
    </location>
</feature>
<accession>A0A1G4J8Q9</accession>
<name>A0A1G4J8Q9_9SACH</name>
<dbReference type="Pfam" id="PF12937">
    <property type="entry name" value="F-box-like"/>
    <property type="match status" value="1"/>
</dbReference>
<dbReference type="GO" id="GO:0005737">
    <property type="term" value="C:cytoplasm"/>
    <property type="evidence" value="ECO:0007669"/>
    <property type="project" value="TreeGrafter"/>
</dbReference>
<protein>
    <submittedName>
        <fullName evidence="5">LANO_0C06832g1_1</fullName>
    </submittedName>
</protein>
<feature type="compositionally biased region" description="Polar residues" evidence="2">
    <location>
        <begin position="354"/>
        <end position="367"/>
    </location>
</feature>
<feature type="region of interest" description="Disordered" evidence="2">
    <location>
        <begin position="343"/>
        <end position="367"/>
    </location>
</feature>
<dbReference type="SUPFAM" id="SSF81383">
    <property type="entry name" value="F-box domain"/>
    <property type="match status" value="1"/>
</dbReference>
<dbReference type="EMBL" id="LT598446">
    <property type="protein sequence ID" value="SCU86128.1"/>
    <property type="molecule type" value="Genomic_DNA"/>
</dbReference>
<dbReference type="GO" id="GO:0031146">
    <property type="term" value="P:SCF-dependent proteasomal ubiquitin-dependent protein catabolic process"/>
    <property type="evidence" value="ECO:0007669"/>
    <property type="project" value="TreeGrafter"/>
</dbReference>
<dbReference type="AlphaFoldDB" id="A0A1G4J8Q9"/>
<keyword evidence="1" id="KW-0833">Ubl conjugation pathway</keyword>
<sequence>MVHDSAHRGLEAVKVWELGVSKEKDGLMMDAIVCYRRALKMDEAVEKNYRKIVMKGLTKKHSDNVSESDKDRIIDGKPSDDTAGVEAQDETEALQLPCWLLETLPEDVLQHIVHHVIAMSGESWVNLSLTCKKFQQLCFEKPDPYRAFAHRIYPLQHYDEATMTLNGLNNLIALEQALWGSDYKRMLEERAYVKFQGCYISVVNYLRHGANLEGSSSLVSPVHMITYYRYLRFYPDGTCLRLVTTDEPSVVVRHFSRHRRVKDAELCHWTCSIDDDFSILTVKRRNEKYEFVETLQIHSHGRRRYHRLQWIKSEAFQDTGDQIQFSMHEEKPFSFSRVNSYANDVPEGSKERQFQQQSTTVHQRTLP</sequence>
<proteinExistence type="predicted"/>
<dbReference type="Pfam" id="PF19270">
    <property type="entry name" value="FBO_C"/>
    <property type="match status" value="1"/>
</dbReference>
<dbReference type="PANTHER" id="PTHR12874">
    <property type="entry name" value="F-BOX ONLY PROTEIN 48-RELATED"/>
    <property type="match status" value="1"/>
</dbReference>
<dbReference type="OrthoDB" id="2117972at2759"/>